<keyword evidence="5" id="KW-0378">Hydrolase</keyword>
<evidence type="ECO:0000256" key="3">
    <source>
        <dbReference type="ARBA" id="ARBA00022670"/>
    </source>
</evidence>
<evidence type="ECO:0000313" key="10">
    <source>
        <dbReference type="EMBL" id="MDQ0343688.1"/>
    </source>
</evidence>
<dbReference type="PROSITE" id="PS00132">
    <property type="entry name" value="CARBOXYPEPT_ZN_1"/>
    <property type="match status" value="1"/>
</dbReference>
<reference evidence="10 11" key="1">
    <citation type="submission" date="2023-07" db="EMBL/GenBank/DDBJ databases">
        <title>Genomic Encyclopedia of Type Strains, Phase IV (KMG-IV): sequencing the most valuable type-strain genomes for metagenomic binning, comparative biology and taxonomic classification.</title>
        <authorList>
            <person name="Goeker M."/>
        </authorList>
    </citation>
    <scope>NUCLEOTIDE SEQUENCE [LARGE SCALE GENOMIC DNA]</scope>
    <source>
        <strain evidence="10 11">DSM 27848</strain>
    </source>
</reference>
<organism evidence="10 11">
    <name type="scientific">Lederbergia wuyishanensis</name>
    <dbReference type="NCBI Taxonomy" id="1347903"/>
    <lineage>
        <taxon>Bacteria</taxon>
        <taxon>Bacillati</taxon>
        <taxon>Bacillota</taxon>
        <taxon>Bacilli</taxon>
        <taxon>Bacillales</taxon>
        <taxon>Bacillaceae</taxon>
        <taxon>Lederbergia</taxon>
    </lineage>
</organism>
<evidence type="ECO:0000256" key="7">
    <source>
        <dbReference type="ARBA" id="ARBA00023049"/>
    </source>
</evidence>
<evidence type="ECO:0000256" key="2">
    <source>
        <dbReference type="ARBA" id="ARBA00005988"/>
    </source>
</evidence>
<dbReference type="Gene3D" id="3.40.630.10">
    <property type="entry name" value="Zn peptidases"/>
    <property type="match status" value="1"/>
</dbReference>
<proteinExistence type="inferred from homology"/>
<dbReference type="Proteomes" id="UP001232343">
    <property type="component" value="Unassembled WGS sequence"/>
</dbReference>
<accession>A0ABU0D5J9</accession>
<evidence type="ECO:0000256" key="4">
    <source>
        <dbReference type="ARBA" id="ARBA00022723"/>
    </source>
</evidence>
<evidence type="ECO:0000259" key="9">
    <source>
        <dbReference type="PROSITE" id="PS52035"/>
    </source>
</evidence>
<dbReference type="RefSeq" id="WP_244683418.1">
    <property type="nucleotide sequence ID" value="NZ_JALIRM010000017.1"/>
</dbReference>
<keyword evidence="4" id="KW-0479">Metal-binding</keyword>
<evidence type="ECO:0000313" key="11">
    <source>
        <dbReference type="Proteomes" id="UP001232343"/>
    </source>
</evidence>
<comment type="cofactor">
    <cofactor evidence="1">
        <name>Zn(2+)</name>
        <dbReference type="ChEBI" id="CHEBI:29105"/>
    </cofactor>
</comment>
<dbReference type="Pfam" id="PF00246">
    <property type="entry name" value="Peptidase_M14"/>
    <property type="match status" value="1"/>
</dbReference>
<keyword evidence="7" id="KW-0482">Metalloprotease</keyword>
<evidence type="ECO:0000256" key="1">
    <source>
        <dbReference type="ARBA" id="ARBA00001947"/>
    </source>
</evidence>
<feature type="domain" description="Peptidase M14" evidence="9">
    <location>
        <begin position="47"/>
        <end position="341"/>
    </location>
</feature>
<evidence type="ECO:0000256" key="5">
    <source>
        <dbReference type="ARBA" id="ARBA00022801"/>
    </source>
</evidence>
<evidence type="ECO:0000256" key="8">
    <source>
        <dbReference type="PROSITE-ProRule" id="PRU01379"/>
    </source>
</evidence>
<dbReference type="PANTHER" id="PTHR11705">
    <property type="entry name" value="PROTEASE FAMILY M14 CARBOXYPEPTIDASE A,B"/>
    <property type="match status" value="1"/>
</dbReference>
<protein>
    <recommendedName>
        <fullName evidence="9">Peptidase M14 domain-containing protein</fullName>
    </recommendedName>
</protein>
<dbReference type="PROSITE" id="PS52035">
    <property type="entry name" value="PEPTIDASE_M14"/>
    <property type="match status" value="1"/>
</dbReference>
<keyword evidence="3" id="KW-0645">Protease</keyword>
<name>A0ABU0D5J9_9BACI</name>
<comment type="similarity">
    <text evidence="2 8">Belongs to the peptidase M14 family.</text>
</comment>
<dbReference type="SMART" id="SM00631">
    <property type="entry name" value="Zn_pept"/>
    <property type="match status" value="1"/>
</dbReference>
<sequence>MKKVLLSVLLIVALIGTSLPTGVLAVGTKETISSERKQSLFNSEHYDYVVFDDLRKQLQDFDKRSKRVSLEVTGASSTGKDLYTVTITNQSKNDSYQSLRKLMSDDPDKAQKWLSKNPDVKPPILIHASIHGTEFVGTDAALRLIERFGFENDSETLEILNNFTLIINVNANPDGRIEATRFNGEGIDLNRDFITQSQPETQAVVKQITELNPLVLLDLHGYVKQRGIEKHPGLILPGTPPHNPNYEYDLLYNWMNQQAEAMEAELVSQRDSYKTELYKTMEGTHIPLRDSSQGWDVYPPIYTPAYAMLHGAYGYTLEAPTNDLDGVKWHVDAVLGALKFAVDYKQDMLEDQIEVYQRGVNNHHPNYEEEKYPEAYILPLKKEDPTVTEKAVQHLLANDVEVMQAKEAFKSDGIRYEKGTYLISGRQAKASVANVLLWDGEDITEDIGAMYDISSWGLPELWGFEVIETNLKPNVKSDKVNEIRSKGSLNGNGPYKIPNTSINAVSLVNQLLQIDIPVLRDEEGNYYVEKKTSDLVKAAKASGLDLVTTSIPKQSKTVTKKKVAILKDGGLGKVQSHSGTKLALERLGFSITELHPREVANIGLSGYDTFIYSGSANLVSFNNSTANKEFGLANEEEYNKFKQNVYEFIEQNGQYIAIGSGASRVARSLGLTAVDVNTGSSSSNGIVRIDYKGKGITAGYGQDDIGFVYGPVWYSNTEETEVFATFDQEENFFLSGHWKNRESARGQAVIVTEKEAPVTLIGLEAGFRNHTDYLFRLLSNAIFSE</sequence>
<dbReference type="EMBL" id="JAUSUO010000006">
    <property type="protein sequence ID" value="MDQ0343688.1"/>
    <property type="molecule type" value="Genomic_DNA"/>
</dbReference>
<dbReference type="SUPFAM" id="SSF53187">
    <property type="entry name" value="Zn-dependent exopeptidases"/>
    <property type="match status" value="1"/>
</dbReference>
<dbReference type="InterPro" id="IPR000834">
    <property type="entry name" value="Peptidase_M14"/>
</dbReference>
<keyword evidence="6" id="KW-0862">Zinc</keyword>
<dbReference type="PANTHER" id="PTHR11705:SF143">
    <property type="entry name" value="SLL0236 PROTEIN"/>
    <property type="match status" value="1"/>
</dbReference>
<keyword evidence="11" id="KW-1185">Reference proteome</keyword>
<feature type="active site" description="Proton donor/acceptor" evidence="8">
    <location>
        <position position="318"/>
    </location>
</feature>
<dbReference type="InterPro" id="IPR057246">
    <property type="entry name" value="CARBOXYPEPT_ZN_1"/>
</dbReference>
<gene>
    <name evidence="10" type="ORF">J2S14_002523</name>
</gene>
<comment type="caution">
    <text evidence="10">The sequence shown here is derived from an EMBL/GenBank/DDBJ whole genome shotgun (WGS) entry which is preliminary data.</text>
</comment>
<evidence type="ECO:0000256" key="6">
    <source>
        <dbReference type="ARBA" id="ARBA00022833"/>
    </source>
</evidence>